<evidence type="ECO:0000313" key="2">
    <source>
        <dbReference type="EMBL" id="QUR68560.1"/>
    </source>
</evidence>
<feature type="transmembrane region" description="Helical" evidence="1">
    <location>
        <begin position="78"/>
        <end position="97"/>
    </location>
</feature>
<evidence type="ECO:0000313" key="3">
    <source>
        <dbReference type="Proteomes" id="UP000682202"/>
    </source>
</evidence>
<keyword evidence="3" id="KW-1185">Reference proteome</keyword>
<keyword evidence="1" id="KW-1133">Transmembrane helix</keyword>
<dbReference type="EMBL" id="CP046600">
    <property type="protein sequence ID" value="QUR68560.1"/>
    <property type="molecule type" value="Genomic_DNA"/>
</dbReference>
<dbReference type="KEGG" id="mspg:F6B93_17040"/>
<proteinExistence type="predicted"/>
<gene>
    <name evidence="2" type="ORF">F6B93_17040</name>
</gene>
<dbReference type="RefSeq" id="WP_211696134.1">
    <property type="nucleotide sequence ID" value="NZ_CP046600.1"/>
</dbReference>
<accession>A0A975PXU7</accession>
<dbReference type="Proteomes" id="UP000682202">
    <property type="component" value="Chromosome"/>
</dbReference>
<keyword evidence="1" id="KW-0812">Transmembrane</keyword>
<name>A0A975PXU7_9MYCO</name>
<feature type="transmembrane region" description="Helical" evidence="1">
    <location>
        <begin position="142"/>
        <end position="160"/>
    </location>
</feature>
<feature type="transmembrane region" description="Helical" evidence="1">
    <location>
        <begin position="104"/>
        <end position="127"/>
    </location>
</feature>
<protein>
    <submittedName>
        <fullName evidence="2">Uncharacterized protein</fullName>
    </submittedName>
</protein>
<sequence>MKTRQIAALWPGLWAGAAAGAAGTSALNVIGYLDMAVRGRPASTTPERTAEALARLFHITIPGSGDALAGRISGLGALSGYTAGIGIGVLLGLAYALGWRPGWIVTAAVATVGALVGTNGPMIALGVTDPRTWGLIGWISDLVPHLGYGVVTALVLHYLYPPRSTSP</sequence>
<keyword evidence="1" id="KW-0472">Membrane</keyword>
<evidence type="ECO:0000256" key="1">
    <source>
        <dbReference type="SAM" id="Phobius"/>
    </source>
</evidence>
<organism evidence="2 3">
    <name type="scientific">Mycobacterium spongiae</name>
    <dbReference type="NCBI Taxonomy" id="886343"/>
    <lineage>
        <taxon>Bacteria</taxon>
        <taxon>Bacillati</taxon>
        <taxon>Actinomycetota</taxon>
        <taxon>Actinomycetes</taxon>
        <taxon>Mycobacteriales</taxon>
        <taxon>Mycobacteriaceae</taxon>
        <taxon>Mycobacterium</taxon>
    </lineage>
</organism>
<dbReference type="AlphaFoldDB" id="A0A975PXU7"/>
<reference evidence="2" key="1">
    <citation type="submission" date="2019-12" db="EMBL/GenBank/DDBJ databases">
        <title>Mycobacterium spongiae sp. nov.</title>
        <authorList>
            <person name="Stinear T."/>
        </authorList>
    </citation>
    <scope>NUCLEOTIDE SEQUENCE</scope>
    <source>
        <strain evidence="2">FSD4b-SM</strain>
    </source>
</reference>